<proteinExistence type="predicted"/>
<feature type="region of interest" description="Disordered" evidence="1">
    <location>
        <begin position="30"/>
        <end position="60"/>
    </location>
</feature>
<reference evidence="3" key="1">
    <citation type="submission" date="2022-09" db="EMBL/GenBank/DDBJ databases">
        <title>Novel species in genus Arthrobacter.</title>
        <authorList>
            <person name="Liu Y."/>
        </authorList>
    </citation>
    <scope>NUCLEOTIDE SEQUENCE</scope>
    <source>
        <strain evidence="3">Zg-Y815</strain>
    </source>
</reference>
<organism evidence="3 4">
    <name type="scientific">Arthrobacter zhaoxinii</name>
    <dbReference type="NCBI Taxonomy" id="2964616"/>
    <lineage>
        <taxon>Bacteria</taxon>
        <taxon>Bacillati</taxon>
        <taxon>Actinomycetota</taxon>
        <taxon>Actinomycetes</taxon>
        <taxon>Micrococcales</taxon>
        <taxon>Micrococcaceae</taxon>
        <taxon>Arthrobacter</taxon>
    </lineage>
</organism>
<dbReference type="PROSITE" id="PS51257">
    <property type="entry name" value="PROKAR_LIPOPROTEIN"/>
    <property type="match status" value="1"/>
</dbReference>
<feature type="compositionally biased region" description="Polar residues" evidence="1">
    <location>
        <begin position="34"/>
        <end position="47"/>
    </location>
</feature>
<evidence type="ECO:0000313" key="3">
    <source>
        <dbReference type="EMBL" id="UWX98000.1"/>
    </source>
</evidence>
<protein>
    <submittedName>
        <fullName evidence="3">Uncharacterized protein</fullName>
    </submittedName>
</protein>
<keyword evidence="2" id="KW-0732">Signal</keyword>
<dbReference type="RefSeq" id="WP_260653160.1">
    <property type="nucleotide sequence ID" value="NZ_CP104275.1"/>
</dbReference>
<dbReference type="Proteomes" id="UP001059859">
    <property type="component" value="Chromosome"/>
</dbReference>
<feature type="chain" id="PRO_5046368630" evidence="2">
    <location>
        <begin position="24"/>
        <end position="223"/>
    </location>
</feature>
<keyword evidence="4" id="KW-1185">Reference proteome</keyword>
<dbReference type="EMBL" id="CP104275">
    <property type="protein sequence ID" value="UWX98000.1"/>
    <property type="molecule type" value="Genomic_DNA"/>
</dbReference>
<evidence type="ECO:0000256" key="1">
    <source>
        <dbReference type="SAM" id="MobiDB-lite"/>
    </source>
</evidence>
<accession>A0ABY5YT53</accession>
<evidence type="ECO:0000313" key="4">
    <source>
        <dbReference type="Proteomes" id="UP001059859"/>
    </source>
</evidence>
<feature type="signal peptide" evidence="2">
    <location>
        <begin position="1"/>
        <end position="23"/>
    </location>
</feature>
<sequence>MARNAPLWMTGFAVLALTFAGCAGNPEGDGYNDSPVSPSRTASTSGDASCATVSPDGPGEENCQAAGIPGTTANPDRCGKFTASLTPGGIIEGTFGPYCDDAVATSYSTALIPDESVAIVTVEETDADTTVRLQAQSFAANTTYSARLHTDDCGADPADAGEEYQTSQGGLVLDFTTDAAGNASASTTVQWTLPDDDAESLLVLDAGQGGAAGQPVGCINLVP</sequence>
<evidence type="ECO:0000256" key="2">
    <source>
        <dbReference type="SAM" id="SignalP"/>
    </source>
</evidence>
<gene>
    <name evidence="3" type="ORF">N2K95_04835</name>
</gene>
<name>A0ABY5YT53_9MICC</name>